<evidence type="ECO:0000313" key="2">
    <source>
        <dbReference type="Proteomes" id="UP000183832"/>
    </source>
</evidence>
<sequence>MSCQQQQCQQFIASVNLEDRRSVKSEPRPVQEYVIGTFCKSGICVTTLHDELTSFLRLLTMSLLNGKMEM</sequence>
<gene>
    <name evidence="1" type="ORF">CLUMA_CG019942</name>
</gene>
<accession>A0A1J1J230</accession>
<dbReference type="AlphaFoldDB" id="A0A1J1J230"/>
<protein>
    <submittedName>
        <fullName evidence="1">CLUMA_CG019942, isoform A</fullName>
    </submittedName>
</protein>
<organism evidence="1 2">
    <name type="scientific">Clunio marinus</name>
    <dbReference type="NCBI Taxonomy" id="568069"/>
    <lineage>
        <taxon>Eukaryota</taxon>
        <taxon>Metazoa</taxon>
        <taxon>Ecdysozoa</taxon>
        <taxon>Arthropoda</taxon>
        <taxon>Hexapoda</taxon>
        <taxon>Insecta</taxon>
        <taxon>Pterygota</taxon>
        <taxon>Neoptera</taxon>
        <taxon>Endopterygota</taxon>
        <taxon>Diptera</taxon>
        <taxon>Nematocera</taxon>
        <taxon>Chironomoidea</taxon>
        <taxon>Chironomidae</taxon>
        <taxon>Clunio</taxon>
    </lineage>
</organism>
<keyword evidence="2" id="KW-1185">Reference proteome</keyword>
<proteinExistence type="predicted"/>
<evidence type="ECO:0000313" key="1">
    <source>
        <dbReference type="EMBL" id="CRL06603.1"/>
    </source>
</evidence>
<dbReference type="EMBL" id="CVRI01000067">
    <property type="protein sequence ID" value="CRL06603.1"/>
    <property type="molecule type" value="Genomic_DNA"/>
</dbReference>
<reference evidence="1 2" key="1">
    <citation type="submission" date="2015-04" db="EMBL/GenBank/DDBJ databases">
        <authorList>
            <person name="Syromyatnikov M.Y."/>
            <person name="Popov V.N."/>
        </authorList>
    </citation>
    <scope>NUCLEOTIDE SEQUENCE [LARGE SCALE GENOMIC DNA]</scope>
</reference>
<name>A0A1J1J230_9DIPT</name>
<dbReference type="Proteomes" id="UP000183832">
    <property type="component" value="Unassembled WGS sequence"/>
</dbReference>